<evidence type="ECO:0000256" key="2">
    <source>
        <dbReference type="ARBA" id="ARBA00014678"/>
    </source>
</evidence>
<keyword evidence="5" id="KW-0732">Signal</keyword>
<dbReference type="SFLD" id="SFLDF00562">
    <property type="entry name" value="HemN-like__clustered_with_heat"/>
    <property type="match status" value="1"/>
</dbReference>
<dbReference type="InterPro" id="IPR058240">
    <property type="entry name" value="rSAM_sf"/>
</dbReference>
<dbReference type="AlphaFoldDB" id="A0A0M0K5A8"/>
<dbReference type="InterPro" id="IPR007197">
    <property type="entry name" value="rSAM"/>
</dbReference>
<dbReference type="SMART" id="SM00729">
    <property type="entry name" value="Elp3"/>
    <property type="match status" value="1"/>
</dbReference>
<feature type="domain" description="Radical SAM core" evidence="6">
    <location>
        <begin position="22"/>
        <end position="262"/>
    </location>
</feature>
<dbReference type="SFLD" id="SFLDS00029">
    <property type="entry name" value="Radical_SAM"/>
    <property type="match status" value="1"/>
</dbReference>
<dbReference type="InterPro" id="IPR006638">
    <property type="entry name" value="Elp3/MiaA/NifB-like_rSAM"/>
</dbReference>
<evidence type="ECO:0000259" key="6">
    <source>
        <dbReference type="PROSITE" id="PS51918"/>
    </source>
</evidence>
<dbReference type="Proteomes" id="UP000037460">
    <property type="component" value="Unassembled WGS sequence"/>
</dbReference>
<feature type="signal peptide" evidence="5">
    <location>
        <begin position="1"/>
        <end position="18"/>
    </location>
</feature>
<dbReference type="CDD" id="cd01335">
    <property type="entry name" value="Radical_SAM"/>
    <property type="match status" value="1"/>
</dbReference>
<dbReference type="GO" id="GO:0005737">
    <property type="term" value="C:cytoplasm"/>
    <property type="evidence" value="ECO:0007669"/>
    <property type="project" value="InterPro"/>
</dbReference>
<sequence length="396" mass="42969">MHKFHVAATASLAAASSAAPTVGSVLPRAIYVHLPFCRRRCFYCDFPIVAVGDRPGAADAAAERYCALLDRELAHSPDARPLTSVYFGGGTPSLTPPRLLHKLLRQLDEKHGLTQGCEVTLEMDPGTFDRTALDAFVAAGVTRVSLGVQSFDDALLEACGRVHRVHDAHGALELLLGHAQPLSVSLDLIGGLPHQTLETWQRSLDAAARSGAHHVSVYDLQIEPRTAFGRWFAPGSAPLPTEEVAADMVRAASATLGAAGFERYEVSNYAQAHHRSQHNSAYWRNEPFLALGMGATSHVGGVRLARPRKMKEYETWVDELERGGWEARTQAALASGDAVYEEGRDALTTALMLQLRTREGDPEGFLFSNDAIATVFARLDEHSPTSKEEEDVDLPS</sequence>
<evidence type="ECO:0000256" key="1">
    <source>
        <dbReference type="ARBA" id="ARBA00006100"/>
    </source>
</evidence>
<dbReference type="SFLD" id="SFLDG01082">
    <property type="entry name" value="B12-binding_domain_containing"/>
    <property type="match status" value="1"/>
</dbReference>
<dbReference type="OrthoDB" id="431409at2759"/>
<evidence type="ECO:0000256" key="5">
    <source>
        <dbReference type="SAM" id="SignalP"/>
    </source>
</evidence>
<dbReference type="NCBIfam" id="TIGR00539">
    <property type="entry name" value="hemN_rel"/>
    <property type="match status" value="1"/>
</dbReference>
<comment type="function">
    <text evidence="4">May be a heme chaperone, appears to bind heme. Homologous bacterial proteins do not have oxygen-independent coproporphyrinogen-III oxidase activity. Binds 1 [4Fe-4S] cluster. The cluster is coordinated with 3 cysteines and an exchangeable S-adenosyl-L-methionine.</text>
</comment>
<gene>
    <name evidence="7" type="ORF">Ctob_011410</name>
</gene>
<evidence type="ECO:0000256" key="3">
    <source>
        <dbReference type="ARBA" id="ARBA00033094"/>
    </source>
</evidence>
<name>A0A0M0K5A8_9EUKA</name>
<dbReference type="PROSITE" id="PS51918">
    <property type="entry name" value="RADICAL_SAM"/>
    <property type="match status" value="1"/>
</dbReference>
<comment type="similarity">
    <text evidence="1">Belongs to the anaerobic coproporphyrinogen-III oxidase family. HemW subfamily.</text>
</comment>
<comment type="caution">
    <text evidence="7">The sequence shown here is derived from an EMBL/GenBank/DDBJ whole genome shotgun (WGS) entry which is preliminary data.</text>
</comment>
<dbReference type="PANTHER" id="PTHR13932">
    <property type="entry name" value="COPROPORPHYRINIGEN III OXIDASE"/>
    <property type="match status" value="1"/>
</dbReference>
<evidence type="ECO:0000256" key="4">
    <source>
        <dbReference type="ARBA" id="ARBA00045130"/>
    </source>
</evidence>
<keyword evidence="8" id="KW-1185">Reference proteome</keyword>
<evidence type="ECO:0000313" key="7">
    <source>
        <dbReference type="EMBL" id="KOO34041.1"/>
    </source>
</evidence>
<reference evidence="8" key="1">
    <citation type="journal article" date="2015" name="PLoS Genet.">
        <title>Genome Sequence and Transcriptome Analyses of Chrysochromulina tobin: Metabolic Tools for Enhanced Algal Fitness in the Prominent Order Prymnesiales (Haptophyceae).</title>
        <authorList>
            <person name="Hovde B.T."/>
            <person name="Deodato C.R."/>
            <person name="Hunsperger H.M."/>
            <person name="Ryken S.A."/>
            <person name="Yost W."/>
            <person name="Jha R.K."/>
            <person name="Patterson J."/>
            <person name="Monnat R.J. Jr."/>
            <person name="Barlow S.B."/>
            <person name="Starkenburg S.R."/>
            <person name="Cattolico R.A."/>
        </authorList>
    </citation>
    <scope>NUCLEOTIDE SEQUENCE</scope>
    <source>
        <strain evidence="8">CCMP291</strain>
    </source>
</reference>
<organism evidence="7 8">
    <name type="scientific">Chrysochromulina tobinii</name>
    <dbReference type="NCBI Taxonomy" id="1460289"/>
    <lineage>
        <taxon>Eukaryota</taxon>
        <taxon>Haptista</taxon>
        <taxon>Haptophyta</taxon>
        <taxon>Prymnesiophyceae</taxon>
        <taxon>Prymnesiales</taxon>
        <taxon>Chrysochromulinaceae</taxon>
        <taxon>Chrysochromulina</taxon>
    </lineage>
</organism>
<dbReference type="SUPFAM" id="SSF102114">
    <property type="entry name" value="Radical SAM enzymes"/>
    <property type="match status" value="1"/>
</dbReference>
<dbReference type="Gene3D" id="3.80.30.20">
    <property type="entry name" value="tm_1862 like domain"/>
    <property type="match status" value="1"/>
</dbReference>
<accession>A0A0M0K5A8</accession>
<dbReference type="GO" id="GO:0004109">
    <property type="term" value="F:coproporphyrinogen oxidase activity"/>
    <property type="evidence" value="ECO:0007669"/>
    <property type="project" value="InterPro"/>
</dbReference>
<dbReference type="EMBL" id="JWZX01001343">
    <property type="protein sequence ID" value="KOO34041.1"/>
    <property type="molecule type" value="Genomic_DNA"/>
</dbReference>
<dbReference type="Pfam" id="PF04055">
    <property type="entry name" value="Radical_SAM"/>
    <property type="match status" value="1"/>
</dbReference>
<dbReference type="InterPro" id="IPR034505">
    <property type="entry name" value="Coproporphyrinogen-III_oxidase"/>
</dbReference>
<dbReference type="InterPro" id="IPR023404">
    <property type="entry name" value="rSAM_horseshoe"/>
</dbReference>
<dbReference type="GO" id="GO:0051539">
    <property type="term" value="F:4 iron, 4 sulfur cluster binding"/>
    <property type="evidence" value="ECO:0007669"/>
    <property type="project" value="InterPro"/>
</dbReference>
<protein>
    <recommendedName>
        <fullName evidence="2">Radical S-adenosyl methionine domain-containing protein 1, mitochondrial</fullName>
    </recommendedName>
    <alternativeName>
        <fullName evidence="3">Putative heme chaperone</fullName>
    </alternativeName>
</protein>
<evidence type="ECO:0000313" key="8">
    <source>
        <dbReference type="Proteomes" id="UP000037460"/>
    </source>
</evidence>
<dbReference type="InterPro" id="IPR004559">
    <property type="entry name" value="HemW-like"/>
</dbReference>
<dbReference type="PANTHER" id="PTHR13932:SF5">
    <property type="entry name" value="RADICAL S-ADENOSYL METHIONINE DOMAIN-CONTAINING PROTEIN 1, MITOCHONDRIAL"/>
    <property type="match status" value="1"/>
</dbReference>
<feature type="chain" id="PRO_5005602366" description="Radical S-adenosyl methionine domain-containing protein 1, mitochondrial" evidence="5">
    <location>
        <begin position="19"/>
        <end position="396"/>
    </location>
</feature>
<dbReference type="GO" id="GO:0006779">
    <property type="term" value="P:porphyrin-containing compound biosynthetic process"/>
    <property type="evidence" value="ECO:0007669"/>
    <property type="project" value="InterPro"/>
</dbReference>
<proteinExistence type="inferred from homology"/>
<dbReference type="SFLD" id="SFLDG01065">
    <property type="entry name" value="anaerobic_coproporphyrinogen-I"/>
    <property type="match status" value="1"/>
</dbReference>